<gene>
    <name evidence="5" type="ORF">CHH64_15350</name>
</gene>
<keyword evidence="3" id="KW-0472">Membrane</keyword>
<feature type="transmembrane region" description="Helical" evidence="3">
    <location>
        <begin position="9"/>
        <end position="29"/>
    </location>
</feature>
<keyword evidence="3" id="KW-0812">Transmembrane</keyword>
<dbReference type="Proteomes" id="UP000216013">
    <property type="component" value="Unassembled WGS sequence"/>
</dbReference>
<comment type="caution">
    <text evidence="5">The sequence shown here is derived from an EMBL/GenBank/DDBJ whole genome shotgun (WGS) entry which is preliminary data.</text>
</comment>
<feature type="transmembrane region" description="Helical" evidence="3">
    <location>
        <begin position="208"/>
        <end position="230"/>
    </location>
</feature>
<dbReference type="SUPFAM" id="SSF103481">
    <property type="entry name" value="Multidrug resistance efflux transporter EmrE"/>
    <property type="match status" value="2"/>
</dbReference>
<dbReference type="PANTHER" id="PTHR22911:SF137">
    <property type="entry name" value="SOLUTE CARRIER FAMILY 35 MEMBER G2-RELATED"/>
    <property type="match status" value="1"/>
</dbReference>
<evidence type="ECO:0000256" key="3">
    <source>
        <dbReference type="SAM" id="Phobius"/>
    </source>
</evidence>
<dbReference type="AlphaFoldDB" id="A0A268A7U7"/>
<organism evidence="5 6">
    <name type="scientific">Terribacillus saccharophilus</name>
    <dbReference type="NCBI Taxonomy" id="361277"/>
    <lineage>
        <taxon>Bacteria</taxon>
        <taxon>Bacillati</taxon>
        <taxon>Bacillota</taxon>
        <taxon>Bacilli</taxon>
        <taxon>Bacillales</taxon>
        <taxon>Bacillaceae</taxon>
        <taxon>Terribacillus</taxon>
    </lineage>
</organism>
<evidence type="ECO:0000256" key="1">
    <source>
        <dbReference type="ARBA" id="ARBA00004127"/>
    </source>
</evidence>
<evidence type="ECO:0000256" key="2">
    <source>
        <dbReference type="ARBA" id="ARBA00007362"/>
    </source>
</evidence>
<feature type="transmembrane region" description="Helical" evidence="3">
    <location>
        <begin position="178"/>
        <end position="202"/>
    </location>
</feature>
<dbReference type="Gene3D" id="1.10.3730.20">
    <property type="match status" value="1"/>
</dbReference>
<dbReference type="EMBL" id="NPBV01000025">
    <property type="protein sequence ID" value="PAD20191.1"/>
    <property type="molecule type" value="Genomic_DNA"/>
</dbReference>
<sequence>MYMEKKGHIYNLISILMMAIGPLLAKFGVLEISPAQAAIINVLVILLASYLFGWIQGKQVTFYADKEMILLGVLNSFGVILLYISTSLLSPVEIGFIGRFYTVFAILLSLFILKERLSKKETLFILAAMLGIFLFIDTTNVYGASLIGSICALFQTFFFALSNIYIKRTMATDKDSNSILFTNNCIALVFVTLYAIVTGQLWEGNLSFSGIGLIALSSLLTGFIGTLFLYEALKYLRFSIANTIRAFSPILLAFISFPFFPVEITWQKIAGASVMLLSIFLLTADKKKRHQSSKKSTG</sequence>
<feature type="transmembrane region" description="Helical" evidence="3">
    <location>
        <begin position="266"/>
        <end position="284"/>
    </location>
</feature>
<dbReference type="InterPro" id="IPR037185">
    <property type="entry name" value="EmrE-like"/>
</dbReference>
<feature type="domain" description="EamA" evidence="4">
    <location>
        <begin position="6"/>
        <end position="135"/>
    </location>
</feature>
<keyword evidence="3" id="KW-1133">Transmembrane helix</keyword>
<protein>
    <submittedName>
        <fullName evidence="5">Multidrug DMT transporter permease</fullName>
    </submittedName>
</protein>
<feature type="transmembrane region" description="Helical" evidence="3">
    <location>
        <begin position="242"/>
        <end position="260"/>
    </location>
</feature>
<feature type="domain" description="EamA" evidence="4">
    <location>
        <begin position="147"/>
        <end position="283"/>
    </location>
</feature>
<evidence type="ECO:0000313" key="6">
    <source>
        <dbReference type="Proteomes" id="UP000216013"/>
    </source>
</evidence>
<dbReference type="GO" id="GO:0016020">
    <property type="term" value="C:membrane"/>
    <property type="evidence" value="ECO:0007669"/>
    <property type="project" value="InterPro"/>
</dbReference>
<dbReference type="InterPro" id="IPR000620">
    <property type="entry name" value="EamA_dom"/>
</dbReference>
<evidence type="ECO:0000259" key="4">
    <source>
        <dbReference type="Pfam" id="PF00892"/>
    </source>
</evidence>
<comment type="subcellular location">
    <subcellularLocation>
        <location evidence="1">Endomembrane system</location>
        <topology evidence="1">Multi-pass membrane protein</topology>
    </subcellularLocation>
</comment>
<feature type="transmembrane region" description="Helical" evidence="3">
    <location>
        <begin position="96"/>
        <end position="113"/>
    </location>
</feature>
<comment type="similarity">
    <text evidence="2">Belongs to the EamA transporter family.</text>
</comment>
<feature type="transmembrane region" description="Helical" evidence="3">
    <location>
        <begin position="120"/>
        <end position="136"/>
    </location>
</feature>
<dbReference type="Pfam" id="PF00892">
    <property type="entry name" value="EamA"/>
    <property type="match status" value="2"/>
</dbReference>
<name>A0A268A7U7_9BACI</name>
<evidence type="ECO:0000313" key="5">
    <source>
        <dbReference type="EMBL" id="PAD20191.1"/>
    </source>
</evidence>
<proteinExistence type="inferred from homology"/>
<dbReference type="PANTHER" id="PTHR22911">
    <property type="entry name" value="ACYL-MALONYL CONDENSING ENZYME-RELATED"/>
    <property type="match status" value="1"/>
</dbReference>
<feature type="transmembrane region" description="Helical" evidence="3">
    <location>
        <begin position="35"/>
        <end position="55"/>
    </location>
</feature>
<feature type="transmembrane region" description="Helical" evidence="3">
    <location>
        <begin position="67"/>
        <end position="84"/>
    </location>
</feature>
<accession>A0A268A7U7</accession>
<feature type="transmembrane region" description="Helical" evidence="3">
    <location>
        <begin position="142"/>
        <end position="166"/>
    </location>
</feature>
<reference evidence="5 6" key="1">
    <citation type="submission" date="2017-07" db="EMBL/GenBank/DDBJ databases">
        <title>Isolation and whole genome analysis of endospore-forming bacteria from heroin.</title>
        <authorList>
            <person name="Kalinowski J."/>
            <person name="Ahrens B."/>
            <person name="Al-Dilaimi A."/>
            <person name="Winkler A."/>
            <person name="Wibberg D."/>
            <person name="Schleenbecker U."/>
            <person name="Ruckert C."/>
            <person name="Wolfel R."/>
            <person name="Grass G."/>
        </authorList>
    </citation>
    <scope>NUCLEOTIDE SEQUENCE [LARGE SCALE GENOMIC DNA]</scope>
    <source>
        <strain evidence="5 6">7528</strain>
    </source>
</reference>